<evidence type="ECO:0000313" key="2">
    <source>
        <dbReference type="EMBL" id="VDN36024.1"/>
    </source>
</evidence>
<dbReference type="Proteomes" id="UP000271098">
    <property type="component" value="Unassembled WGS sequence"/>
</dbReference>
<dbReference type="OrthoDB" id="5779783at2759"/>
<feature type="domain" description="Nucleotide-diphospho-sugar transferase" evidence="1">
    <location>
        <begin position="59"/>
        <end position="222"/>
    </location>
</feature>
<protein>
    <submittedName>
        <fullName evidence="4">Nucleotid_trans domain-containing protein</fullName>
    </submittedName>
</protein>
<reference evidence="2 3" key="2">
    <citation type="submission" date="2018-11" db="EMBL/GenBank/DDBJ databases">
        <authorList>
            <consortium name="Pathogen Informatics"/>
        </authorList>
    </citation>
    <scope>NUCLEOTIDE SEQUENCE [LARGE SCALE GENOMIC DNA]</scope>
</reference>
<dbReference type="WBParaSite" id="GPUH_0002045701-mRNA-1">
    <property type="protein sequence ID" value="GPUH_0002045701-mRNA-1"/>
    <property type="gene ID" value="GPUH_0002045701"/>
</dbReference>
<name>A0A183EHJ1_9BILA</name>
<dbReference type="InterPro" id="IPR005069">
    <property type="entry name" value="Nucl-diP-sugar_transferase"/>
</dbReference>
<sequence length="234" mass="27476">MHYKNFAELEASFDSLMRDKNLRRAIRKMSDPFAMIMLNKYALEVTLNWLCNTEQMLDVHNRTLFFTLDGVARDGLLSRYPNLNTVTKHIPCLQETFAPMDSTYMSFFVLRTNLIRTIINYARSIWLLQADTFWRENLFNVPIITDQAAKVFLDQDGYDGVAESRKESMNGANFFVSKSAADLINDLYWYQSRFYVTDPDAMRIVCRKGIAPSGCRFIHHRYHHLLLDPKYQLR</sequence>
<dbReference type="PANTHER" id="PTHR31967">
    <property type="entry name" value="GROUNDHOG (HEDGEHOG-LIKE FAMILY)-RELATED"/>
    <property type="match status" value="1"/>
</dbReference>
<dbReference type="AlphaFoldDB" id="A0A183EHJ1"/>
<reference evidence="4" key="1">
    <citation type="submission" date="2016-06" db="UniProtKB">
        <authorList>
            <consortium name="WormBaseParasite"/>
        </authorList>
    </citation>
    <scope>IDENTIFICATION</scope>
</reference>
<evidence type="ECO:0000259" key="1">
    <source>
        <dbReference type="Pfam" id="PF03407"/>
    </source>
</evidence>
<evidence type="ECO:0000313" key="3">
    <source>
        <dbReference type="Proteomes" id="UP000271098"/>
    </source>
</evidence>
<dbReference type="Pfam" id="PF03407">
    <property type="entry name" value="Nucleotid_trans"/>
    <property type="match status" value="1"/>
</dbReference>
<organism evidence="4">
    <name type="scientific">Gongylonema pulchrum</name>
    <dbReference type="NCBI Taxonomy" id="637853"/>
    <lineage>
        <taxon>Eukaryota</taxon>
        <taxon>Metazoa</taxon>
        <taxon>Ecdysozoa</taxon>
        <taxon>Nematoda</taxon>
        <taxon>Chromadorea</taxon>
        <taxon>Rhabditida</taxon>
        <taxon>Spirurina</taxon>
        <taxon>Spiruromorpha</taxon>
        <taxon>Spiruroidea</taxon>
        <taxon>Gongylonematidae</taxon>
        <taxon>Gongylonema</taxon>
    </lineage>
</organism>
<gene>
    <name evidence="2" type="ORF">GPUH_LOCUS20432</name>
</gene>
<dbReference type="PANTHER" id="PTHR31967:SF4">
    <property type="entry name" value="NUCLEOTIDE-DIPHOSPHO-SUGAR TRANSFERASE DOMAIN-CONTAINING PROTEIN"/>
    <property type="match status" value="1"/>
</dbReference>
<accession>A0A183EHJ1</accession>
<evidence type="ECO:0000313" key="4">
    <source>
        <dbReference type="WBParaSite" id="GPUH_0002045701-mRNA-1"/>
    </source>
</evidence>
<dbReference type="EMBL" id="UYRT01090422">
    <property type="protein sequence ID" value="VDN36024.1"/>
    <property type="molecule type" value="Genomic_DNA"/>
</dbReference>
<keyword evidence="3" id="KW-1185">Reference proteome</keyword>
<proteinExistence type="predicted"/>